<name>A0A1H6FVM9_THEAL</name>
<evidence type="ECO:0000313" key="3">
    <source>
        <dbReference type="Proteomes" id="UP000222056"/>
    </source>
</evidence>
<dbReference type="InterPro" id="IPR029045">
    <property type="entry name" value="ClpP/crotonase-like_dom_sf"/>
</dbReference>
<accession>A0A1H6FVM9</accession>
<organism evidence="2 3">
    <name type="scientific">Thermoleophilum album</name>
    <dbReference type="NCBI Taxonomy" id="29539"/>
    <lineage>
        <taxon>Bacteria</taxon>
        <taxon>Bacillati</taxon>
        <taxon>Actinomycetota</taxon>
        <taxon>Thermoleophilia</taxon>
        <taxon>Thermoleophilales</taxon>
        <taxon>Thermoleophilaceae</taxon>
        <taxon>Thermoleophilum</taxon>
    </lineage>
</organism>
<dbReference type="InterPro" id="IPR001753">
    <property type="entry name" value="Enoyl-CoA_hydra/iso"/>
</dbReference>
<dbReference type="CDD" id="cd06558">
    <property type="entry name" value="crotonase-like"/>
    <property type="match status" value="1"/>
</dbReference>
<sequence>MPEEITLERRPDGVATITLAAPERRNALTVSMAEQLAAVCDEIDSDLSVGAVVVQGAGGFFCSGGDRGTLAQAGRDPAAPAAFSGMGAIYRAFARVGELEPPTIAAVRGGAVGAGLNLMLATDLRVVASDARIISGFMPIGLHPGGGHGALLGRTGVREAAAALALFGEAIDGRRAAELGLAWCAVDDAEVEQTALALAQRAARDPELARRTARSLRLELGPPAISWAAALELERAAQMWSMRRKELASDG</sequence>
<proteinExistence type="inferred from homology"/>
<keyword evidence="3" id="KW-1185">Reference proteome</keyword>
<dbReference type="PROSITE" id="PS00166">
    <property type="entry name" value="ENOYL_COA_HYDRATASE"/>
    <property type="match status" value="1"/>
</dbReference>
<dbReference type="SUPFAM" id="SSF52096">
    <property type="entry name" value="ClpP/crotonase"/>
    <property type="match status" value="1"/>
</dbReference>
<dbReference type="Pfam" id="PF00378">
    <property type="entry name" value="ECH_1"/>
    <property type="match status" value="1"/>
</dbReference>
<evidence type="ECO:0000313" key="2">
    <source>
        <dbReference type="EMBL" id="SEH14849.1"/>
    </source>
</evidence>
<protein>
    <submittedName>
        <fullName evidence="2">Enoyl-CoA hydratase</fullName>
    </submittedName>
</protein>
<dbReference type="EMBL" id="FNWJ01000002">
    <property type="protein sequence ID" value="SEH14849.1"/>
    <property type="molecule type" value="Genomic_DNA"/>
</dbReference>
<dbReference type="PANTHER" id="PTHR43459:SF1">
    <property type="entry name" value="EG:BACN32G11.4 PROTEIN"/>
    <property type="match status" value="1"/>
</dbReference>
<dbReference type="Gene3D" id="3.90.226.10">
    <property type="entry name" value="2-enoyl-CoA Hydratase, Chain A, domain 1"/>
    <property type="match status" value="1"/>
</dbReference>
<gene>
    <name evidence="2" type="ORF">SAMN02745716_1759</name>
</gene>
<dbReference type="Proteomes" id="UP000222056">
    <property type="component" value="Unassembled WGS sequence"/>
</dbReference>
<dbReference type="PANTHER" id="PTHR43459">
    <property type="entry name" value="ENOYL-COA HYDRATASE"/>
    <property type="match status" value="1"/>
</dbReference>
<dbReference type="AlphaFoldDB" id="A0A1H6FVM9"/>
<dbReference type="STRING" id="29539.SAMN02745716_1759"/>
<reference evidence="3" key="1">
    <citation type="submission" date="2016-10" db="EMBL/GenBank/DDBJ databases">
        <authorList>
            <person name="Varghese N."/>
            <person name="Submissions S."/>
        </authorList>
    </citation>
    <scope>NUCLEOTIDE SEQUENCE [LARGE SCALE GENOMIC DNA]</scope>
    <source>
        <strain evidence="3">ATCC 35263</strain>
    </source>
</reference>
<dbReference type="GO" id="GO:0003824">
    <property type="term" value="F:catalytic activity"/>
    <property type="evidence" value="ECO:0007669"/>
    <property type="project" value="InterPro"/>
</dbReference>
<dbReference type="OrthoDB" id="9777711at2"/>
<dbReference type="RefSeq" id="WP_093118229.1">
    <property type="nucleotide sequence ID" value="NZ_FNWJ01000002.1"/>
</dbReference>
<dbReference type="InterPro" id="IPR018376">
    <property type="entry name" value="Enoyl-CoA_hyd/isom_CS"/>
</dbReference>
<evidence type="ECO:0000256" key="1">
    <source>
        <dbReference type="RuleBase" id="RU003707"/>
    </source>
</evidence>
<comment type="similarity">
    <text evidence="1">Belongs to the enoyl-CoA hydratase/isomerase family.</text>
</comment>